<dbReference type="AlphaFoldDB" id="A0A5C6U859"/>
<comment type="caution">
    <text evidence="1">The sequence shown here is derived from an EMBL/GenBank/DDBJ whole genome shotgun (WGS) entry which is preliminary data.</text>
</comment>
<reference evidence="1 2" key="1">
    <citation type="submission" date="2019-08" db="EMBL/GenBank/DDBJ databases">
        <title>Sphingorhabdus soil sp. nov., isolated from arctic soil.</title>
        <authorList>
            <person name="Liu Y."/>
        </authorList>
    </citation>
    <scope>NUCLEOTIDE SEQUENCE [LARGE SCALE GENOMIC DNA]</scope>
    <source>
        <strain evidence="1 2">D-2Q-5-6</strain>
    </source>
</reference>
<proteinExistence type="predicted"/>
<protein>
    <submittedName>
        <fullName evidence="1">Uncharacterized protein</fullName>
    </submittedName>
</protein>
<organism evidence="1 2">
    <name type="scientific">Flavisphingopyxis soli</name>
    <dbReference type="NCBI Taxonomy" id="2601267"/>
    <lineage>
        <taxon>Bacteria</taxon>
        <taxon>Pseudomonadati</taxon>
        <taxon>Pseudomonadota</taxon>
        <taxon>Alphaproteobacteria</taxon>
        <taxon>Sphingomonadales</taxon>
        <taxon>Sphingopyxidaceae</taxon>
        <taxon>Flavisphingopyxis</taxon>
    </lineage>
</organism>
<evidence type="ECO:0000313" key="2">
    <source>
        <dbReference type="Proteomes" id="UP000321129"/>
    </source>
</evidence>
<dbReference type="RefSeq" id="WP_147123167.1">
    <property type="nucleotide sequence ID" value="NZ_VOPY01000002.1"/>
</dbReference>
<dbReference type="Proteomes" id="UP000321129">
    <property type="component" value="Unassembled WGS sequence"/>
</dbReference>
<sequence>MADNDTLMYRIAECSANLYEPAVRAVLAARDADSLDKAKRPLHELRRCDFVYEVDANAEMFTMALDLPTMRGLYAEAMLRNKKADDGLQPLPLVQNYNRDWFAITGRPTALDDMATCVAAIDPAGIQSIFKTKYGSEDEKLAVAALVPDYGQCLQTGFELRSDSKTIRQALAEALYHRAFDPPVAPASGNPS</sequence>
<evidence type="ECO:0000313" key="1">
    <source>
        <dbReference type="EMBL" id="TXC69213.1"/>
    </source>
</evidence>
<gene>
    <name evidence="1" type="ORF">FSZ31_09865</name>
</gene>
<dbReference type="OrthoDB" id="7567502at2"/>
<name>A0A5C6U859_9SPHN</name>
<accession>A0A5C6U859</accession>
<dbReference type="EMBL" id="VOPY01000002">
    <property type="protein sequence ID" value="TXC69213.1"/>
    <property type="molecule type" value="Genomic_DNA"/>
</dbReference>
<keyword evidence="2" id="KW-1185">Reference proteome</keyword>